<sequence>MNQKWALFSFKGRMRRRDYWLYSLPVLFVTIPVFMYSSPENTGTNPMADILAMVVLGFVMWASMALNIKRLHDRNKSAWWVVVTFLPLIGPIFALVELGILKGTEGDNQFGPDPKGGSTPPSSRPNDDDKESMTIEM</sequence>
<evidence type="ECO:0000313" key="4">
    <source>
        <dbReference type="EMBL" id="OZS45819.1"/>
    </source>
</evidence>
<dbReference type="Proteomes" id="UP000215999">
    <property type="component" value="Unassembled WGS sequence"/>
</dbReference>
<keyword evidence="5" id="KW-1185">Reference proteome</keyword>
<dbReference type="EMBL" id="JAUOPU010000001">
    <property type="protein sequence ID" value="MDO6541117.1"/>
    <property type="molecule type" value="Genomic_DNA"/>
</dbReference>
<protein>
    <submittedName>
        <fullName evidence="3">DUF805 domain-containing protein</fullName>
    </submittedName>
</protein>
<evidence type="ECO:0000313" key="5">
    <source>
        <dbReference type="Proteomes" id="UP000215999"/>
    </source>
</evidence>
<reference evidence="3" key="3">
    <citation type="submission" date="2023-07" db="EMBL/GenBank/DDBJ databases">
        <title>Genome content predicts the carbon catabolic preferences of heterotrophic bacteria.</title>
        <authorList>
            <person name="Gralka M."/>
        </authorList>
    </citation>
    <scope>NUCLEOTIDE SEQUENCE</scope>
    <source>
        <strain evidence="3">G2M05</strain>
    </source>
</reference>
<feature type="compositionally biased region" description="Basic and acidic residues" evidence="1">
    <location>
        <begin position="125"/>
        <end position="137"/>
    </location>
</feature>
<feature type="transmembrane region" description="Helical" evidence="2">
    <location>
        <begin position="80"/>
        <end position="101"/>
    </location>
</feature>
<feature type="region of interest" description="Disordered" evidence="1">
    <location>
        <begin position="105"/>
        <end position="137"/>
    </location>
</feature>
<proteinExistence type="predicted"/>
<evidence type="ECO:0000313" key="3">
    <source>
        <dbReference type="EMBL" id="MDO6541117.1"/>
    </source>
</evidence>
<keyword evidence="2" id="KW-1133">Transmembrane helix</keyword>
<evidence type="ECO:0000256" key="2">
    <source>
        <dbReference type="SAM" id="Phobius"/>
    </source>
</evidence>
<dbReference type="AlphaFoldDB" id="A0AAW7XYU2"/>
<organism evidence="3 6">
    <name type="scientific">Photobacterium sanguinicancri</name>
    <dbReference type="NCBI Taxonomy" id="875932"/>
    <lineage>
        <taxon>Bacteria</taxon>
        <taxon>Pseudomonadati</taxon>
        <taxon>Pseudomonadota</taxon>
        <taxon>Gammaproteobacteria</taxon>
        <taxon>Vibrionales</taxon>
        <taxon>Vibrionaceae</taxon>
        <taxon>Photobacterium</taxon>
    </lineage>
</organism>
<dbReference type="Pfam" id="PF05656">
    <property type="entry name" value="DUF805"/>
    <property type="match status" value="1"/>
</dbReference>
<reference evidence="4" key="2">
    <citation type="submission" date="2017-07" db="EMBL/GenBank/DDBJ databases">
        <authorList>
            <person name="Gomez-Gil B."/>
            <person name="Enciso-Ibarra K."/>
        </authorList>
    </citation>
    <scope>NUCLEOTIDE SEQUENCE</scope>
    <source>
        <strain evidence="4">CAIM 1827</strain>
    </source>
</reference>
<dbReference type="PANTHER" id="PTHR34980">
    <property type="entry name" value="INNER MEMBRANE PROTEIN-RELATED-RELATED"/>
    <property type="match status" value="1"/>
</dbReference>
<keyword evidence="2" id="KW-0812">Transmembrane</keyword>
<dbReference type="PANTHER" id="PTHR34980:SF2">
    <property type="entry name" value="INNER MEMBRANE PROTEIN YHAH-RELATED"/>
    <property type="match status" value="1"/>
</dbReference>
<keyword evidence="2" id="KW-0472">Membrane</keyword>
<accession>A0AAW7XYU2</accession>
<dbReference type="GO" id="GO:0005886">
    <property type="term" value="C:plasma membrane"/>
    <property type="evidence" value="ECO:0007669"/>
    <property type="project" value="TreeGrafter"/>
</dbReference>
<evidence type="ECO:0000256" key="1">
    <source>
        <dbReference type="SAM" id="MobiDB-lite"/>
    </source>
</evidence>
<evidence type="ECO:0000313" key="6">
    <source>
        <dbReference type="Proteomes" id="UP001170624"/>
    </source>
</evidence>
<comment type="caution">
    <text evidence="3">The sequence shown here is derived from an EMBL/GenBank/DDBJ whole genome shotgun (WGS) entry which is preliminary data.</text>
</comment>
<dbReference type="RefSeq" id="WP_094955789.1">
    <property type="nucleotide sequence ID" value="NZ_AP024850.1"/>
</dbReference>
<feature type="transmembrane region" description="Helical" evidence="2">
    <location>
        <begin position="20"/>
        <end position="38"/>
    </location>
</feature>
<feature type="transmembrane region" description="Helical" evidence="2">
    <location>
        <begin position="50"/>
        <end position="68"/>
    </location>
</feature>
<dbReference type="Proteomes" id="UP001170624">
    <property type="component" value="Unassembled WGS sequence"/>
</dbReference>
<reference evidence="4 5" key="1">
    <citation type="journal article" date="2016" name="Antonie Van Leeuwenhoek">
        <title>Photobacterium sanguinicancri sp. nov. isolated from marine animals.</title>
        <authorList>
            <person name="Gomez-Gil B."/>
            <person name="Roque A."/>
            <person name="Rotllant G."/>
            <person name="Romalde J.L."/>
            <person name="Doce A."/>
            <person name="Eggermont M."/>
            <person name="Defoirdt T."/>
        </authorList>
    </citation>
    <scope>NUCLEOTIDE SEQUENCE [LARGE SCALE GENOMIC DNA]</scope>
    <source>
        <strain evidence="4 5">CAIM 1827</strain>
    </source>
</reference>
<name>A0AAW7XYU2_9GAMM</name>
<dbReference type="InterPro" id="IPR008523">
    <property type="entry name" value="DUF805"/>
</dbReference>
<dbReference type="EMBL" id="NOIF01000003">
    <property type="protein sequence ID" value="OZS45819.1"/>
    <property type="molecule type" value="Genomic_DNA"/>
</dbReference>
<gene>
    <name evidence="4" type="ORF">ASV53_01195</name>
    <name evidence="3" type="ORF">Q4568_01165</name>
</gene>